<dbReference type="SUPFAM" id="SSF53335">
    <property type="entry name" value="S-adenosyl-L-methionine-dependent methyltransferases"/>
    <property type="match status" value="1"/>
</dbReference>
<dbReference type="InterPro" id="IPR029063">
    <property type="entry name" value="SAM-dependent_MTases_sf"/>
</dbReference>
<dbReference type="OrthoDB" id="799111at2"/>
<keyword evidence="1" id="KW-0489">Methyltransferase</keyword>
<dbReference type="EMBL" id="POWF01000011">
    <property type="protein sequence ID" value="PNQ72106.1"/>
    <property type="molecule type" value="Genomic_DNA"/>
</dbReference>
<organism evidence="1 2">
    <name type="scientific">Hanstruepera neustonica</name>
    <dbReference type="NCBI Taxonomy" id="1445657"/>
    <lineage>
        <taxon>Bacteria</taxon>
        <taxon>Pseudomonadati</taxon>
        <taxon>Bacteroidota</taxon>
        <taxon>Flavobacteriia</taxon>
        <taxon>Flavobacteriales</taxon>
        <taxon>Flavobacteriaceae</taxon>
        <taxon>Hanstruepera</taxon>
    </lineage>
</organism>
<reference evidence="1 2" key="1">
    <citation type="submission" date="2018-01" db="EMBL/GenBank/DDBJ databases">
        <title>The draft genome of Hanstruepera neustonica JCM19743.</title>
        <authorList>
            <person name="He R.-H."/>
            <person name="Du Z.-J."/>
        </authorList>
    </citation>
    <scope>NUCLEOTIDE SEQUENCE [LARGE SCALE GENOMIC DNA]</scope>
    <source>
        <strain evidence="1 2">JCM19743</strain>
    </source>
</reference>
<evidence type="ECO:0000313" key="2">
    <source>
        <dbReference type="Proteomes" id="UP000236641"/>
    </source>
</evidence>
<dbReference type="GO" id="GO:0008168">
    <property type="term" value="F:methyltransferase activity"/>
    <property type="evidence" value="ECO:0007669"/>
    <property type="project" value="UniProtKB-KW"/>
</dbReference>
<dbReference type="RefSeq" id="WP_103053039.1">
    <property type="nucleotide sequence ID" value="NZ_POWF01000011.1"/>
</dbReference>
<protein>
    <submittedName>
        <fullName evidence="1">Class I SAM-dependent methyltransferase</fullName>
    </submittedName>
</protein>
<proteinExistence type="predicted"/>
<accession>A0A2K1DVN6</accession>
<dbReference type="Pfam" id="PF13578">
    <property type="entry name" value="Methyltransf_24"/>
    <property type="match status" value="1"/>
</dbReference>
<sequence length="252" mass="29473">MGFKKHLKKIPFFKYYFAGKQFLENTYYRTGKKKTRAEISKRPLRTDIINFILSQCSGETHYLEIGVRNPKDNFVHIQADQKYSVDPGLEFEENPVDFAMTSDAFFEQLDAGSILPDTQFDVIFIDGLHLAEQVDLDIQHSLKYLKDDGFVVLHDCNPPSEWHARETFRFNHSPAEKYWNGTTWKAFMKWRFNPDVYSCCVDTDWGVGILSKTQAIGNPIAATNLFYEYHVFDQHRSAHLNLIDFEAFKRLF</sequence>
<dbReference type="AlphaFoldDB" id="A0A2K1DVN6"/>
<dbReference type="GO" id="GO:0032259">
    <property type="term" value="P:methylation"/>
    <property type="evidence" value="ECO:0007669"/>
    <property type="project" value="UniProtKB-KW"/>
</dbReference>
<keyword evidence="2" id="KW-1185">Reference proteome</keyword>
<dbReference type="Gene3D" id="3.40.50.150">
    <property type="entry name" value="Vaccinia Virus protein VP39"/>
    <property type="match status" value="1"/>
</dbReference>
<keyword evidence="1" id="KW-0808">Transferase</keyword>
<comment type="caution">
    <text evidence="1">The sequence shown here is derived from an EMBL/GenBank/DDBJ whole genome shotgun (WGS) entry which is preliminary data.</text>
</comment>
<gene>
    <name evidence="1" type="ORF">C1T31_13460</name>
</gene>
<name>A0A2K1DVN6_9FLAO</name>
<dbReference type="Proteomes" id="UP000236641">
    <property type="component" value="Unassembled WGS sequence"/>
</dbReference>
<evidence type="ECO:0000313" key="1">
    <source>
        <dbReference type="EMBL" id="PNQ72106.1"/>
    </source>
</evidence>